<dbReference type="GO" id="GO:0051537">
    <property type="term" value="F:2 iron, 2 sulfur cluster binding"/>
    <property type="evidence" value="ECO:0007669"/>
    <property type="project" value="InterPro"/>
</dbReference>
<dbReference type="InterPro" id="IPR024726">
    <property type="entry name" value="FhuF_C"/>
</dbReference>
<name>A0A4R2BUR0_9HYPH</name>
<protein>
    <submittedName>
        <fullName evidence="3">Ferric iron reductase protein FhuF</fullName>
    </submittedName>
</protein>
<gene>
    <name evidence="3" type="ORF">EV184_109217</name>
</gene>
<evidence type="ECO:0000313" key="3">
    <source>
        <dbReference type="EMBL" id="TCN29909.1"/>
    </source>
</evidence>
<evidence type="ECO:0000259" key="1">
    <source>
        <dbReference type="Pfam" id="PF06276"/>
    </source>
</evidence>
<accession>A0A4R2BUR0</accession>
<reference evidence="3 4" key="1">
    <citation type="submission" date="2019-03" db="EMBL/GenBank/DDBJ databases">
        <title>Genomic Encyclopedia of Type Strains, Phase IV (KMG-V): Genome sequencing to study the core and pangenomes of soil and plant-associated prokaryotes.</title>
        <authorList>
            <person name="Whitman W."/>
        </authorList>
    </citation>
    <scope>NUCLEOTIDE SEQUENCE [LARGE SCALE GENOMIC DNA]</scope>
    <source>
        <strain evidence="3 4">23C40</strain>
    </source>
</reference>
<dbReference type="Pfam" id="PF11575">
    <property type="entry name" value="FhuF_C"/>
    <property type="match status" value="1"/>
</dbReference>
<organism evidence="3 4">
    <name type="scientific">Sinorhizobium americanum</name>
    <dbReference type="NCBI Taxonomy" id="194963"/>
    <lineage>
        <taxon>Bacteria</taxon>
        <taxon>Pseudomonadati</taxon>
        <taxon>Pseudomonadota</taxon>
        <taxon>Alphaproteobacteria</taxon>
        <taxon>Hyphomicrobiales</taxon>
        <taxon>Rhizobiaceae</taxon>
        <taxon>Sinorhizobium/Ensifer group</taxon>
        <taxon>Sinorhizobium</taxon>
    </lineage>
</organism>
<proteinExistence type="predicted"/>
<dbReference type="EMBL" id="SLVU01000009">
    <property type="protein sequence ID" value="TCN29909.1"/>
    <property type="molecule type" value="Genomic_DNA"/>
</dbReference>
<feature type="domain" description="Aerobactin siderophore biosynthesis IucA/IucC-like C-terminal" evidence="1">
    <location>
        <begin position="112"/>
        <end position="197"/>
    </location>
</feature>
<evidence type="ECO:0000259" key="2">
    <source>
        <dbReference type="Pfam" id="PF11575"/>
    </source>
</evidence>
<dbReference type="GO" id="GO:0003824">
    <property type="term" value="F:catalytic activity"/>
    <property type="evidence" value="ECO:0007669"/>
    <property type="project" value="UniProtKB-ARBA"/>
</dbReference>
<dbReference type="Proteomes" id="UP000295043">
    <property type="component" value="Unassembled WGS sequence"/>
</dbReference>
<comment type="caution">
    <text evidence="3">The sequence shown here is derived from an EMBL/GenBank/DDBJ whole genome shotgun (WGS) entry which is preliminary data.</text>
</comment>
<dbReference type="Pfam" id="PF06276">
    <property type="entry name" value="FhuF"/>
    <property type="match status" value="1"/>
</dbReference>
<feature type="domain" description="Ferric siderophore reductase C-terminal" evidence="2">
    <location>
        <begin position="242"/>
        <end position="262"/>
    </location>
</feature>
<evidence type="ECO:0000313" key="4">
    <source>
        <dbReference type="Proteomes" id="UP000295043"/>
    </source>
</evidence>
<dbReference type="AlphaFoldDB" id="A0A4R2BUR0"/>
<dbReference type="InterPro" id="IPR022770">
    <property type="entry name" value="IucA/IucC-like_C"/>
</dbReference>
<sequence length="281" mass="31129">MGWSMGQGHRVSAAVKEAAAAIEWLVVSVPEVGCSVATSDAHFHSPDAFWSEPANLEACLAYQDRFASGMDDKVRAAHLVAFYSHQLSLAAGAIYLVSGVVPVVAGLRFETYLREHDGRTLAAGRFHFLVDLPRSESEIEPDEPARRFHDVFVAHLKPVIALLKRRCSLSARAQWRLAADGLAGAFLEIGRWRQREDSATEQALTIVKRAHSPLASRQLHYERIEAACGSGRELRSKTYRIRGGCCLFYRAEGGSYCDTCVLLEPELRRERLRAHLLGSKA</sequence>